<feature type="domain" description="Radical SAM core" evidence="11">
    <location>
        <begin position="4"/>
        <end position="240"/>
    </location>
</feature>
<dbReference type="InterPro" id="IPR007197">
    <property type="entry name" value="rSAM"/>
</dbReference>
<keyword evidence="10" id="KW-0004">4Fe-4S</keyword>
<keyword evidence="9 10" id="KW-0143">Chaperone</keyword>
<dbReference type="GO" id="GO:0046872">
    <property type="term" value="F:metal ion binding"/>
    <property type="evidence" value="ECO:0007669"/>
    <property type="project" value="UniProtKB-UniRule"/>
</dbReference>
<name>A0A0L1JPK4_9RHOB</name>
<keyword evidence="5 10" id="KW-0949">S-adenosyl-L-methionine</keyword>
<dbReference type="InterPro" id="IPR010723">
    <property type="entry name" value="HemN_C"/>
</dbReference>
<dbReference type="SMART" id="SM00729">
    <property type="entry name" value="Elp3"/>
    <property type="match status" value="1"/>
</dbReference>
<evidence type="ECO:0000256" key="3">
    <source>
        <dbReference type="ARBA" id="ARBA00017228"/>
    </source>
</evidence>
<keyword evidence="7 10" id="KW-0408">Iron</keyword>
<dbReference type="SFLD" id="SFLDF00288">
    <property type="entry name" value="HemN-like__clustered_with_nucl"/>
    <property type="match status" value="1"/>
</dbReference>
<evidence type="ECO:0000256" key="4">
    <source>
        <dbReference type="ARBA" id="ARBA00022617"/>
    </source>
</evidence>
<dbReference type="SFLD" id="SFLDF00562">
    <property type="entry name" value="HemN-like__clustered_with_heat"/>
    <property type="match status" value="1"/>
</dbReference>
<evidence type="ECO:0000256" key="9">
    <source>
        <dbReference type="ARBA" id="ARBA00023186"/>
    </source>
</evidence>
<dbReference type="STRING" id="1317121.ATO11_10920"/>
<dbReference type="CDD" id="cd01335">
    <property type="entry name" value="Radical_SAM"/>
    <property type="match status" value="1"/>
</dbReference>
<dbReference type="OrthoDB" id="9808022at2"/>
<dbReference type="NCBIfam" id="TIGR00539">
    <property type="entry name" value="hemN_rel"/>
    <property type="match status" value="1"/>
</dbReference>
<evidence type="ECO:0000256" key="8">
    <source>
        <dbReference type="ARBA" id="ARBA00023014"/>
    </source>
</evidence>
<evidence type="ECO:0000256" key="1">
    <source>
        <dbReference type="ARBA" id="ARBA00001966"/>
    </source>
</evidence>
<protein>
    <recommendedName>
        <fullName evidence="3 10">Heme chaperone HemW</fullName>
    </recommendedName>
</protein>
<dbReference type="InterPro" id="IPR034505">
    <property type="entry name" value="Coproporphyrinogen-III_oxidase"/>
</dbReference>
<comment type="similarity">
    <text evidence="2">Belongs to the anaerobic coproporphyrinogen-III oxidase family. HemW subfamily.</text>
</comment>
<dbReference type="Pfam" id="PF06969">
    <property type="entry name" value="HemN_C"/>
    <property type="match status" value="1"/>
</dbReference>
<dbReference type="GO" id="GO:0005737">
    <property type="term" value="C:cytoplasm"/>
    <property type="evidence" value="ECO:0007669"/>
    <property type="project" value="UniProtKB-SubCell"/>
</dbReference>
<comment type="caution">
    <text evidence="12">The sequence shown here is derived from an EMBL/GenBank/DDBJ whole genome shotgun (WGS) entry which is preliminary data.</text>
</comment>
<evidence type="ECO:0000313" key="13">
    <source>
        <dbReference type="Proteomes" id="UP000036938"/>
    </source>
</evidence>
<dbReference type="SFLD" id="SFLDG01065">
    <property type="entry name" value="anaerobic_coproporphyrinogen-I"/>
    <property type="match status" value="1"/>
</dbReference>
<dbReference type="SFLD" id="SFLDS00029">
    <property type="entry name" value="Radical_SAM"/>
    <property type="match status" value="1"/>
</dbReference>
<dbReference type="AlphaFoldDB" id="A0A0L1JPK4"/>
<dbReference type="EMBL" id="AQQZ01000004">
    <property type="protein sequence ID" value="KNG93694.1"/>
    <property type="molecule type" value="Genomic_DNA"/>
</dbReference>
<evidence type="ECO:0000256" key="7">
    <source>
        <dbReference type="ARBA" id="ARBA00023004"/>
    </source>
</evidence>
<keyword evidence="10" id="KW-0963">Cytoplasm</keyword>
<dbReference type="InterPro" id="IPR058240">
    <property type="entry name" value="rSAM_sf"/>
</dbReference>
<dbReference type="Gene3D" id="3.20.20.70">
    <property type="entry name" value="Aldolase class I"/>
    <property type="match status" value="1"/>
</dbReference>
<comment type="function">
    <text evidence="10">Probably acts as a heme chaperone, transferring heme to an unknown acceptor. Binds one molecule of heme per monomer, possibly covalently. Binds 1 [4Fe-4S] cluster. The cluster is coordinated with 3 cysteines and an exchangeable S-adenosyl-L-methionine.</text>
</comment>
<evidence type="ECO:0000259" key="11">
    <source>
        <dbReference type="PROSITE" id="PS51918"/>
    </source>
</evidence>
<keyword evidence="4 10" id="KW-0349">Heme</keyword>
<dbReference type="InterPro" id="IPR006638">
    <property type="entry name" value="Elp3/MiaA/NifB-like_rSAM"/>
</dbReference>
<evidence type="ECO:0000256" key="6">
    <source>
        <dbReference type="ARBA" id="ARBA00022723"/>
    </source>
</evidence>
<dbReference type="GO" id="GO:0006779">
    <property type="term" value="P:porphyrin-containing compound biosynthetic process"/>
    <property type="evidence" value="ECO:0007669"/>
    <property type="project" value="InterPro"/>
</dbReference>
<keyword evidence="13" id="KW-1185">Reference proteome</keyword>
<sequence>MAEDWQNGGFGLYVHWPYCEAKCPYCDFNSHVARWIDHDRWTSAYKAEIARVRDEIGPRLLNSIYIGGGTPSLMQPETVATVIEAATTAWTPANDIEITLEANPGSVERARFAAFAEAGVNRVSMGIQALNDPDLHKLGRIHGRDDALRAFDIARDVFDRVSFDLIYARQDQSKAAWEDELSEALSMAVDHLSLYQLTIESGTAFGDRHARGGLKGLPDEDLSADMFEATQATCAAHGFPAYEVSNHAKPGAESRHNGIYWRYGDYAGIGPGAHGRITRDGTRYATVEPKSPAKWLDAASSGRSMRSTDALTMQEQADEMMLMGMRLYSGVSVSRFASLSPDPLELTKVRGLVDDGLLILDKDRIAATPAGMQVLNHILRRLLAR</sequence>
<comment type="subcellular location">
    <subcellularLocation>
        <location evidence="10">Cytoplasm</location>
    </subcellularLocation>
</comment>
<organism evidence="12 13">
    <name type="scientific">Pseudaestuariivita atlantica</name>
    <dbReference type="NCBI Taxonomy" id="1317121"/>
    <lineage>
        <taxon>Bacteria</taxon>
        <taxon>Pseudomonadati</taxon>
        <taxon>Pseudomonadota</taxon>
        <taxon>Alphaproteobacteria</taxon>
        <taxon>Rhodobacterales</taxon>
        <taxon>Paracoccaceae</taxon>
        <taxon>Pseudaestuariivita</taxon>
    </lineage>
</organism>
<gene>
    <name evidence="12" type="ORF">ATO11_10920</name>
</gene>
<dbReference type="InterPro" id="IPR013785">
    <property type="entry name" value="Aldolase_TIM"/>
</dbReference>
<evidence type="ECO:0000256" key="10">
    <source>
        <dbReference type="RuleBase" id="RU364116"/>
    </source>
</evidence>
<dbReference type="GO" id="GO:0051539">
    <property type="term" value="F:4 iron, 4 sulfur cluster binding"/>
    <property type="evidence" value="ECO:0007669"/>
    <property type="project" value="UniProtKB-UniRule"/>
</dbReference>
<dbReference type="Proteomes" id="UP000036938">
    <property type="component" value="Unassembled WGS sequence"/>
</dbReference>
<accession>A0A0L1JPK4</accession>
<dbReference type="SUPFAM" id="SSF102114">
    <property type="entry name" value="Radical SAM enzymes"/>
    <property type="match status" value="1"/>
</dbReference>
<evidence type="ECO:0000256" key="2">
    <source>
        <dbReference type="ARBA" id="ARBA00006100"/>
    </source>
</evidence>
<dbReference type="PATRIC" id="fig|1317121.7.peg.2860"/>
<dbReference type="PROSITE" id="PS51918">
    <property type="entry name" value="RADICAL_SAM"/>
    <property type="match status" value="1"/>
</dbReference>
<keyword evidence="8 10" id="KW-0411">Iron-sulfur</keyword>
<evidence type="ECO:0000313" key="12">
    <source>
        <dbReference type="EMBL" id="KNG93694.1"/>
    </source>
</evidence>
<comment type="cofactor">
    <cofactor evidence="1">
        <name>[4Fe-4S] cluster</name>
        <dbReference type="ChEBI" id="CHEBI:49883"/>
    </cofactor>
</comment>
<dbReference type="Pfam" id="PF04055">
    <property type="entry name" value="Radical_SAM"/>
    <property type="match status" value="1"/>
</dbReference>
<dbReference type="PANTHER" id="PTHR13932">
    <property type="entry name" value="COPROPORPHYRINIGEN III OXIDASE"/>
    <property type="match status" value="1"/>
</dbReference>
<dbReference type="PANTHER" id="PTHR13932:SF5">
    <property type="entry name" value="RADICAL S-ADENOSYL METHIONINE DOMAIN-CONTAINING PROTEIN 1, MITOCHONDRIAL"/>
    <property type="match status" value="1"/>
</dbReference>
<proteinExistence type="inferred from homology"/>
<evidence type="ECO:0000256" key="5">
    <source>
        <dbReference type="ARBA" id="ARBA00022691"/>
    </source>
</evidence>
<dbReference type="RefSeq" id="WP_050530894.1">
    <property type="nucleotide sequence ID" value="NZ_AQQZ01000004.1"/>
</dbReference>
<dbReference type="GO" id="GO:0004109">
    <property type="term" value="F:coproporphyrinogen oxidase activity"/>
    <property type="evidence" value="ECO:0007669"/>
    <property type="project" value="InterPro"/>
</dbReference>
<dbReference type="InterPro" id="IPR004559">
    <property type="entry name" value="HemW-like"/>
</dbReference>
<keyword evidence="6 10" id="KW-0479">Metal-binding</keyword>
<reference evidence="12 13" key="1">
    <citation type="journal article" date="2015" name="Int. J. Syst. Evol. Microbiol.">
        <title>Aestuariivita atlantica sp. nov., isolated from deep sea sediment of the Atlantic Ocean.</title>
        <authorList>
            <person name="Li G."/>
            <person name="Lai Q."/>
            <person name="Du Y."/>
            <person name="Liu X."/>
            <person name="Sun F."/>
            <person name="Shao Z."/>
        </authorList>
    </citation>
    <scope>NUCLEOTIDE SEQUENCE [LARGE SCALE GENOMIC DNA]</scope>
    <source>
        <strain evidence="12 13">22II-S11-z3</strain>
    </source>
</reference>